<organism evidence="1 2">
    <name type="scientific">Catharanthus roseus</name>
    <name type="common">Madagascar periwinkle</name>
    <name type="synonym">Vinca rosea</name>
    <dbReference type="NCBI Taxonomy" id="4058"/>
    <lineage>
        <taxon>Eukaryota</taxon>
        <taxon>Viridiplantae</taxon>
        <taxon>Streptophyta</taxon>
        <taxon>Embryophyta</taxon>
        <taxon>Tracheophyta</taxon>
        <taxon>Spermatophyta</taxon>
        <taxon>Magnoliopsida</taxon>
        <taxon>eudicotyledons</taxon>
        <taxon>Gunneridae</taxon>
        <taxon>Pentapetalae</taxon>
        <taxon>asterids</taxon>
        <taxon>lamiids</taxon>
        <taxon>Gentianales</taxon>
        <taxon>Apocynaceae</taxon>
        <taxon>Rauvolfioideae</taxon>
        <taxon>Vinceae</taxon>
        <taxon>Catharanthinae</taxon>
        <taxon>Catharanthus</taxon>
    </lineage>
</organism>
<sequence>MDRQRRDIAKLKGGHRWRKHEPFSGARRNREYGKRHGSRGDRKEMLGERSRSENDGRDRRKRVEKRSSGDAGLGRSEASLGSIRAALDGFASQLSPVAIPTLSLTP</sequence>
<proteinExistence type="predicted"/>
<evidence type="ECO:0000313" key="2">
    <source>
        <dbReference type="Proteomes" id="UP001060085"/>
    </source>
</evidence>
<protein>
    <submittedName>
        <fullName evidence="1">Uncharacterized protein</fullName>
    </submittedName>
</protein>
<evidence type="ECO:0000313" key="1">
    <source>
        <dbReference type="EMBL" id="KAI5675952.1"/>
    </source>
</evidence>
<dbReference type="Proteomes" id="UP001060085">
    <property type="component" value="Linkage Group LG02"/>
</dbReference>
<comment type="caution">
    <text evidence="1">The sequence shown here is derived from an EMBL/GenBank/DDBJ whole genome shotgun (WGS) entry which is preliminary data.</text>
</comment>
<dbReference type="EMBL" id="CM044702">
    <property type="protein sequence ID" value="KAI5675952.1"/>
    <property type="molecule type" value="Genomic_DNA"/>
</dbReference>
<name>A0ACC0BTE8_CATRO</name>
<keyword evidence="2" id="KW-1185">Reference proteome</keyword>
<gene>
    <name evidence="1" type="ORF">M9H77_06902</name>
</gene>
<accession>A0ACC0BTE8</accession>
<reference evidence="2" key="1">
    <citation type="journal article" date="2023" name="Nat. Plants">
        <title>Single-cell RNA sequencing provides a high-resolution roadmap for understanding the multicellular compartmentation of specialized metabolism.</title>
        <authorList>
            <person name="Sun S."/>
            <person name="Shen X."/>
            <person name="Li Y."/>
            <person name="Li Y."/>
            <person name="Wang S."/>
            <person name="Li R."/>
            <person name="Zhang H."/>
            <person name="Shen G."/>
            <person name="Guo B."/>
            <person name="Wei J."/>
            <person name="Xu J."/>
            <person name="St-Pierre B."/>
            <person name="Chen S."/>
            <person name="Sun C."/>
        </authorList>
    </citation>
    <scope>NUCLEOTIDE SEQUENCE [LARGE SCALE GENOMIC DNA]</scope>
</reference>